<comment type="caution">
    <text evidence="1">The sequence shown here is derived from an EMBL/GenBank/DDBJ whole genome shotgun (WGS) entry which is preliminary data.</text>
</comment>
<accession>A0A9P8UAT4</accession>
<evidence type="ECO:0000313" key="1">
    <source>
        <dbReference type="EMBL" id="KAH6647706.1"/>
    </source>
</evidence>
<dbReference type="Proteomes" id="UP000758603">
    <property type="component" value="Unassembled WGS sequence"/>
</dbReference>
<dbReference type="AlphaFoldDB" id="A0A9P8UAT4"/>
<gene>
    <name evidence="1" type="ORF">BKA67DRAFT_578350</name>
</gene>
<keyword evidence="2" id="KW-1185">Reference proteome</keyword>
<dbReference type="RefSeq" id="XP_045954218.1">
    <property type="nucleotide sequence ID" value="XM_046103689.1"/>
</dbReference>
<dbReference type="GeneID" id="70132580"/>
<sequence length="73" mass="8554">MVDWPCQRQVDLHFDPSMREESCKWLESFDALQSKTLKAFNKGKFDLLAALAHSEVPDGRYSIRSRRRLRTIA</sequence>
<reference evidence="1" key="1">
    <citation type="journal article" date="2021" name="Nat. Commun.">
        <title>Genetic determinants of endophytism in the Arabidopsis root mycobiome.</title>
        <authorList>
            <person name="Mesny F."/>
            <person name="Miyauchi S."/>
            <person name="Thiergart T."/>
            <person name="Pickel B."/>
            <person name="Atanasova L."/>
            <person name="Karlsson M."/>
            <person name="Huettel B."/>
            <person name="Barry K.W."/>
            <person name="Haridas S."/>
            <person name="Chen C."/>
            <person name="Bauer D."/>
            <person name="Andreopoulos W."/>
            <person name="Pangilinan J."/>
            <person name="LaButti K."/>
            <person name="Riley R."/>
            <person name="Lipzen A."/>
            <person name="Clum A."/>
            <person name="Drula E."/>
            <person name="Henrissat B."/>
            <person name="Kohler A."/>
            <person name="Grigoriev I.V."/>
            <person name="Martin F.M."/>
            <person name="Hacquard S."/>
        </authorList>
    </citation>
    <scope>NUCLEOTIDE SEQUENCE</scope>
    <source>
        <strain evidence="1">MPI-SDFR-AT-0073</strain>
    </source>
</reference>
<dbReference type="EMBL" id="JAGPXC010000008">
    <property type="protein sequence ID" value="KAH6647706.1"/>
    <property type="molecule type" value="Genomic_DNA"/>
</dbReference>
<protein>
    <submittedName>
        <fullName evidence="1">Uncharacterized protein</fullName>
    </submittedName>
</protein>
<evidence type="ECO:0000313" key="2">
    <source>
        <dbReference type="Proteomes" id="UP000758603"/>
    </source>
</evidence>
<name>A0A9P8UAT4_9PEZI</name>
<proteinExistence type="predicted"/>
<organism evidence="1 2">
    <name type="scientific">Truncatella angustata</name>
    <dbReference type="NCBI Taxonomy" id="152316"/>
    <lineage>
        <taxon>Eukaryota</taxon>
        <taxon>Fungi</taxon>
        <taxon>Dikarya</taxon>
        <taxon>Ascomycota</taxon>
        <taxon>Pezizomycotina</taxon>
        <taxon>Sordariomycetes</taxon>
        <taxon>Xylariomycetidae</taxon>
        <taxon>Amphisphaeriales</taxon>
        <taxon>Sporocadaceae</taxon>
        <taxon>Truncatella</taxon>
    </lineage>
</organism>